<evidence type="ECO:0000313" key="3">
    <source>
        <dbReference type="Proteomes" id="UP000237000"/>
    </source>
</evidence>
<dbReference type="Proteomes" id="UP000237000">
    <property type="component" value="Unassembled WGS sequence"/>
</dbReference>
<feature type="compositionally biased region" description="Basic residues" evidence="1">
    <location>
        <begin position="59"/>
        <end position="70"/>
    </location>
</feature>
<sequence length="89" mass="10115">MADEHVEQVGSRWRYKSRTFQLDLLGSASPRNARRLRRLPEMEVREVKELGLVEGIGKSGKRHHISRSKKEKVSLISSMPSSNLSPSKS</sequence>
<feature type="region of interest" description="Disordered" evidence="1">
    <location>
        <begin position="57"/>
        <end position="89"/>
    </location>
</feature>
<dbReference type="STRING" id="63057.A0A2P5AW15"/>
<dbReference type="OrthoDB" id="783438at2759"/>
<evidence type="ECO:0000256" key="1">
    <source>
        <dbReference type="SAM" id="MobiDB-lite"/>
    </source>
</evidence>
<evidence type="ECO:0000313" key="2">
    <source>
        <dbReference type="EMBL" id="PON40752.1"/>
    </source>
</evidence>
<dbReference type="AlphaFoldDB" id="A0A2P5AW15"/>
<dbReference type="InParanoid" id="A0A2P5AW15"/>
<comment type="caution">
    <text evidence="2">The sequence shown here is derived from an EMBL/GenBank/DDBJ whole genome shotgun (WGS) entry which is preliminary data.</text>
</comment>
<name>A0A2P5AW15_TREOI</name>
<proteinExistence type="predicted"/>
<dbReference type="EMBL" id="JXTC01000680">
    <property type="protein sequence ID" value="PON40752.1"/>
    <property type="molecule type" value="Genomic_DNA"/>
</dbReference>
<reference evidence="3" key="1">
    <citation type="submission" date="2016-06" db="EMBL/GenBank/DDBJ databases">
        <title>Parallel loss of symbiosis genes in relatives of nitrogen-fixing non-legume Parasponia.</title>
        <authorList>
            <person name="Van Velzen R."/>
            <person name="Holmer R."/>
            <person name="Bu F."/>
            <person name="Rutten L."/>
            <person name="Van Zeijl A."/>
            <person name="Liu W."/>
            <person name="Santuari L."/>
            <person name="Cao Q."/>
            <person name="Sharma T."/>
            <person name="Shen D."/>
            <person name="Roswanjaya Y."/>
            <person name="Wardhani T."/>
            <person name="Kalhor M.S."/>
            <person name="Jansen J."/>
            <person name="Van den Hoogen J."/>
            <person name="Gungor B."/>
            <person name="Hartog M."/>
            <person name="Hontelez J."/>
            <person name="Verver J."/>
            <person name="Yang W.-C."/>
            <person name="Schijlen E."/>
            <person name="Repin R."/>
            <person name="Schilthuizen M."/>
            <person name="Schranz E."/>
            <person name="Heidstra R."/>
            <person name="Miyata K."/>
            <person name="Fedorova E."/>
            <person name="Kohlen W."/>
            <person name="Bisseling T."/>
            <person name="Smit S."/>
            <person name="Geurts R."/>
        </authorList>
    </citation>
    <scope>NUCLEOTIDE SEQUENCE [LARGE SCALE GENOMIC DNA]</scope>
    <source>
        <strain evidence="3">cv. RG33-2</strain>
    </source>
</reference>
<gene>
    <name evidence="2" type="ORF">TorRG33x02_339780</name>
</gene>
<organism evidence="2 3">
    <name type="scientific">Trema orientale</name>
    <name type="common">Charcoal tree</name>
    <name type="synonym">Celtis orientalis</name>
    <dbReference type="NCBI Taxonomy" id="63057"/>
    <lineage>
        <taxon>Eukaryota</taxon>
        <taxon>Viridiplantae</taxon>
        <taxon>Streptophyta</taxon>
        <taxon>Embryophyta</taxon>
        <taxon>Tracheophyta</taxon>
        <taxon>Spermatophyta</taxon>
        <taxon>Magnoliopsida</taxon>
        <taxon>eudicotyledons</taxon>
        <taxon>Gunneridae</taxon>
        <taxon>Pentapetalae</taxon>
        <taxon>rosids</taxon>
        <taxon>fabids</taxon>
        <taxon>Rosales</taxon>
        <taxon>Cannabaceae</taxon>
        <taxon>Trema</taxon>
    </lineage>
</organism>
<keyword evidence="3" id="KW-1185">Reference proteome</keyword>
<protein>
    <submittedName>
        <fullName evidence="2">Uncharacterized protein</fullName>
    </submittedName>
</protein>
<accession>A0A2P5AW15</accession>
<feature type="compositionally biased region" description="Low complexity" evidence="1">
    <location>
        <begin position="74"/>
        <end position="89"/>
    </location>
</feature>